<dbReference type="AlphaFoldDB" id="A0A9W8CZE4"/>
<dbReference type="Proteomes" id="UP001143981">
    <property type="component" value="Unassembled WGS sequence"/>
</dbReference>
<comment type="similarity">
    <text evidence="1">Belongs to the QNG1 protein family.</text>
</comment>
<sequence length="389" mass="41691">MVLISELCGGADGSVPRAWEAACTGKDVCLPPSGASYLASVRESAAKFAGSVGERLVRVDADKARGYAGALDMAKFDAYVKHVNGWTRRLPLAFDNMAQELNLIALLDLLQLGSGFRKELHEATGRGASDTINFGCMSLHISQTPIDARGLQALTLDDVAQNFGIPLLGKERPAIEGTTAVMISEPGPLRPLAEIILGCLHDTARRLEQGGFSSLADFVIRTCAEKSTAEHLVKKLVMAFPSLRDAADVGGQQVYLFKKAQLIAYDVCQRFGSADPRFAFPDIGDMTLFVDNVVPAVMQHHGLLVPCEEVAAKILSGAELSLVESTAMRAAAIVAAQLVVACTSRAASPSENGEVSVCQATLDNYWWHQGKEPGLRVLQRLVCKATVYF</sequence>
<dbReference type="OrthoDB" id="416777at2759"/>
<comment type="function">
    <text evidence="1">Catalyzes the hydrolysis of queuosine 5'-phosphate, releasing the nucleobase queuine (q). Is required for salvage of queuine from exogenous queuosine (Q) that is imported and then converted to queuosine 5'-phosphate intracellularly.</text>
</comment>
<dbReference type="PANTHER" id="PTHR21314:SF1">
    <property type="entry name" value="QUEUOSINE SALVAGE PROTEIN"/>
    <property type="match status" value="1"/>
</dbReference>
<proteinExistence type="inferred from homology"/>
<dbReference type="PANTHER" id="PTHR21314">
    <property type="entry name" value="QUEUOSINE 5'-PHOSPHATE N-GLYCOSYLASE_HYDROLASE-RELATED"/>
    <property type="match status" value="1"/>
</dbReference>
<evidence type="ECO:0000313" key="2">
    <source>
        <dbReference type="EMBL" id="KAJ1733293.1"/>
    </source>
</evidence>
<dbReference type="InterPro" id="IPR019438">
    <property type="entry name" value="Q_salvage"/>
</dbReference>
<reference evidence="2" key="1">
    <citation type="submission" date="2022-07" db="EMBL/GenBank/DDBJ databases">
        <title>Phylogenomic reconstructions and comparative analyses of Kickxellomycotina fungi.</title>
        <authorList>
            <person name="Reynolds N.K."/>
            <person name="Stajich J.E."/>
            <person name="Barry K."/>
            <person name="Grigoriev I.V."/>
            <person name="Crous P."/>
            <person name="Smith M.E."/>
        </authorList>
    </citation>
    <scope>NUCLEOTIDE SEQUENCE</scope>
    <source>
        <strain evidence="2">BCRC 34381</strain>
    </source>
</reference>
<dbReference type="GO" id="GO:0016787">
    <property type="term" value="F:hydrolase activity"/>
    <property type="evidence" value="ECO:0007669"/>
    <property type="project" value="UniProtKB-KW"/>
</dbReference>
<keyword evidence="3" id="KW-1185">Reference proteome</keyword>
<dbReference type="EMBL" id="JANBOI010000150">
    <property type="protein sequence ID" value="KAJ1733293.1"/>
    <property type="molecule type" value="Genomic_DNA"/>
</dbReference>
<accession>A0A9W8CZE4</accession>
<comment type="caution">
    <text evidence="2">The sequence shown here is derived from an EMBL/GenBank/DDBJ whole genome shotgun (WGS) entry which is preliminary data.</text>
</comment>
<dbReference type="Pfam" id="PF10343">
    <property type="entry name" value="Q_salvage"/>
    <property type="match status" value="1"/>
</dbReference>
<gene>
    <name evidence="2" type="ORF">LPJ61_001634</name>
</gene>
<evidence type="ECO:0000256" key="1">
    <source>
        <dbReference type="RuleBase" id="RU365002"/>
    </source>
</evidence>
<dbReference type="EC" id="3.2.2.-" evidence="1"/>
<protein>
    <recommendedName>
        <fullName evidence="1">Queuosine 5'-phosphate N-glycosylase/hydrolase</fullName>
        <ecNumber evidence="1">3.2.2.-</ecNumber>
    </recommendedName>
    <alternativeName>
        <fullName evidence="1">Queuosine-nucleotide N-glycosylase/hydrolase</fullName>
    </alternativeName>
</protein>
<evidence type="ECO:0000313" key="3">
    <source>
        <dbReference type="Proteomes" id="UP001143981"/>
    </source>
</evidence>
<dbReference type="GO" id="GO:0006400">
    <property type="term" value="P:tRNA modification"/>
    <property type="evidence" value="ECO:0007669"/>
    <property type="project" value="TreeGrafter"/>
</dbReference>
<keyword evidence="1" id="KW-0378">Hydrolase</keyword>
<comment type="catalytic activity">
    <reaction evidence="1">
        <text>queuosine 5'-phosphate + H2O = queuine + D-ribose 5-phosphate</text>
        <dbReference type="Rhea" id="RHEA:75387"/>
        <dbReference type="ChEBI" id="CHEBI:15377"/>
        <dbReference type="ChEBI" id="CHEBI:17433"/>
        <dbReference type="ChEBI" id="CHEBI:78346"/>
        <dbReference type="ChEBI" id="CHEBI:194371"/>
    </reaction>
    <physiologicalReaction direction="left-to-right" evidence="1">
        <dbReference type="Rhea" id="RHEA:75388"/>
    </physiologicalReaction>
</comment>
<organism evidence="2 3">
    <name type="scientific">Coemansia biformis</name>
    <dbReference type="NCBI Taxonomy" id="1286918"/>
    <lineage>
        <taxon>Eukaryota</taxon>
        <taxon>Fungi</taxon>
        <taxon>Fungi incertae sedis</taxon>
        <taxon>Zoopagomycota</taxon>
        <taxon>Kickxellomycotina</taxon>
        <taxon>Kickxellomycetes</taxon>
        <taxon>Kickxellales</taxon>
        <taxon>Kickxellaceae</taxon>
        <taxon>Coemansia</taxon>
    </lineage>
</organism>
<name>A0A9W8CZE4_9FUNG</name>